<evidence type="ECO:0000313" key="3">
    <source>
        <dbReference type="Proteomes" id="UP000000600"/>
    </source>
</evidence>
<accession>A0DP47</accession>
<feature type="transmembrane region" description="Helical" evidence="1">
    <location>
        <begin position="1102"/>
        <end position="1125"/>
    </location>
</feature>
<keyword evidence="1" id="KW-0472">Membrane</keyword>
<keyword evidence="1" id="KW-1133">Transmembrane helix</keyword>
<protein>
    <recommendedName>
        <fullName evidence="4">Transmembrane protein</fullName>
    </recommendedName>
</protein>
<evidence type="ECO:0000313" key="2">
    <source>
        <dbReference type="EMBL" id="CAK84814.1"/>
    </source>
</evidence>
<proteinExistence type="predicted"/>
<dbReference type="EMBL" id="CT868529">
    <property type="protein sequence ID" value="CAK84814.1"/>
    <property type="molecule type" value="Genomic_DNA"/>
</dbReference>
<keyword evidence="1" id="KW-0812">Transmembrane</keyword>
<dbReference type="GeneID" id="5037994"/>
<dbReference type="Proteomes" id="UP000000600">
    <property type="component" value="Unassembled WGS sequence"/>
</dbReference>
<gene>
    <name evidence="2" type="ORF">GSPATT00018995001</name>
</gene>
<organism evidence="2 3">
    <name type="scientific">Paramecium tetraurelia</name>
    <dbReference type="NCBI Taxonomy" id="5888"/>
    <lineage>
        <taxon>Eukaryota</taxon>
        <taxon>Sar</taxon>
        <taxon>Alveolata</taxon>
        <taxon>Ciliophora</taxon>
        <taxon>Intramacronucleata</taxon>
        <taxon>Oligohymenophorea</taxon>
        <taxon>Peniculida</taxon>
        <taxon>Parameciidae</taxon>
        <taxon>Paramecium</taxon>
    </lineage>
</organism>
<evidence type="ECO:0008006" key="4">
    <source>
        <dbReference type="Google" id="ProtNLM"/>
    </source>
</evidence>
<dbReference type="RefSeq" id="XP_001452211.1">
    <property type="nucleotide sequence ID" value="XM_001452174.1"/>
</dbReference>
<sequence>MYIVLFSFICVVYSITYVLNKEEIKILENYANGIEKYDKQKEKLPLQSVLKLDNNESVVQVTSMFTPFDNQQRVDILTKKAENTYSVYTIYYDKQFNSEPKYESVEIQQTGRCTSLTYLNNQFVVDCSFTSIQFILQNGTNVTYNNDQHLQFTQILGFYGGILALSPGQLTFFDEQLKMERQTLANYIQVLKDEKNVYVLNEHQVIQYTQDDGILEYDHKCQVTPEFMTILDDTFYIQCGTLRKVDQSEIEVFQLTVSQLQSTNRYIILNNTSIFNKNFDSCFFVSYGQLYPVNYDDDVIQVVNNQISIGSIKGYYLIQSNEISQFKLSYDQFYVVDKGLQVLASGETDFYGNEYQVVNYVSGPNVVISDQGQIDGPISWNIEKQISNKQLLTLLNYLDESIVIIYQQDKKLYSQKCDVDDKLKFEKEALITQNVPSDIKNVQGSVVGNQIIVAYISQGSLFIYQNNTLLQQVNNVITFQLKQSLIIILNDTQVTISQIVNQQLQYLSILNVGCTMVSKFSNEIALVDQKNNLLLVSNSNNGWYQSFSKAFTDKIINIYYVNSQLIVLTEKSAQVYENRILRGKLDLDKLENGKYLQTQTHLYYYNNSQILQLQIYSELSLSSWPQQVINYKIQQKFLVLTFDIFEILLLDNNLYAYSSILLFTPNTIVERDVYSRFTYANVIFNNYQNHSVDVKVKVIGDILKLQTLPYNESDYQINDGMVQIDQALLFDGPISNIGTNVKDEFEIIQRVSRSKQQPSWINTGLVDLIYIGNNQKVAYLNPTLFLCSDSNCQTIANNTKDCFTLEQDQIQFYLVCSKSIYYGLKSKPEQIKSIDFTATSDQLISIKFDQGKKIGVISQSKSGIQFSIYINFKFNGKIEIDDLKDFQFGNDHIILLKSKQVMMVDDELKELNTFDLLDSLISTEQNFALKFLEFSKICEYKESQYIISSVDGPIYLIYFNKEYSELVLQFTNIQDSTPIQTYLFEKQILICVYEDDDDHYAAFYDFEDKSKSSLIIPYFNVIQLGSSFSKLHYTQQYNNNSIILVDSSNNRSIFTIHDYLQIKSISSNKQLQDLIAYDLLFQQAKINLKIDLTETDDANDDWMLAIYILCGILGFLVLLIIFRYVRRYCLTRHLKFVEEKPSEFKNLQLELSLSKNVLFINISATFN</sequence>
<dbReference type="OrthoDB" id="300111at2759"/>
<dbReference type="OMA" id="QPSWINT"/>
<dbReference type="AlphaFoldDB" id="A0DP47"/>
<keyword evidence="3" id="KW-1185">Reference proteome</keyword>
<dbReference type="InParanoid" id="A0DP47"/>
<dbReference type="KEGG" id="ptm:GSPATT00018995001"/>
<reference evidence="2 3" key="1">
    <citation type="journal article" date="2006" name="Nature">
        <title>Global trends of whole-genome duplications revealed by the ciliate Paramecium tetraurelia.</title>
        <authorList>
            <consortium name="Genoscope"/>
            <person name="Aury J.-M."/>
            <person name="Jaillon O."/>
            <person name="Duret L."/>
            <person name="Noel B."/>
            <person name="Jubin C."/>
            <person name="Porcel B.M."/>
            <person name="Segurens B."/>
            <person name="Daubin V."/>
            <person name="Anthouard V."/>
            <person name="Aiach N."/>
            <person name="Arnaiz O."/>
            <person name="Billaut A."/>
            <person name="Beisson J."/>
            <person name="Blanc I."/>
            <person name="Bouhouche K."/>
            <person name="Camara F."/>
            <person name="Duharcourt S."/>
            <person name="Guigo R."/>
            <person name="Gogendeau D."/>
            <person name="Katinka M."/>
            <person name="Keller A.-M."/>
            <person name="Kissmehl R."/>
            <person name="Klotz C."/>
            <person name="Koll F."/>
            <person name="Le Moue A."/>
            <person name="Lepere C."/>
            <person name="Malinsky S."/>
            <person name="Nowacki M."/>
            <person name="Nowak J.K."/>
            <person name="Plattner H."/>
            <person name="Poulain J."/>
            <person name="Ruiz F."/>
            <person name="Serrano V."/>
            <person name="Zagulski M."/>
            <person name="Dessen P."/>
            <person name="Betermier M."/>
            <person name="Weissenbach J."/>
            <person name="Scarpelli C."/>
            <person name="Schachter V."/>
            <person name="Sperling L."/>
            <person name="Meyer E."/>
            <person name="Cohen J."/>
            <person name="Wincker P."/>
        </authorList>
    </citation>
    <scope>NUCLEOTIDE SEQUENCE [LARGE SCALE GENOMIC DNA]</scope>
    <source>
        <strain evidence="2 3">Stock d4-2</strain>
    </source>
</reference>
<name>A0DP47_PARTE</name>
<evidence type="ECO:0000256" key="1">
    <source>
        <dbReference type="SAM" id="Phobius"/>
    </source>
</evidence>
<dbReference type="HOGENOM" id="CLU_277923_0_0_1"/>